<evidence type="ECO:0000313" key="15">
    <source>
        <dbReference type="Proteomes" id="UP000324497"/>
    </source>
</evidence>
<feature type="modified residue" description="N6-(pyridoxal phosphate)lysine" evidence="11">
    <location>
        <position position="197"/>
    </location>
</feature>
<evidence type="ECO:0000256" key="2">
    <source>
        <dbReference type="ARBA" id="ARBA00005099"/>
    </source>
</evidence>
<keyword evidence="8 11" id="KW-0718">Serine biosynthesis</keyword>
<comment type="function">
    <text evidence="1 11">Catalyzes the reversible conversion of 3-phosphohydroxypyruvate to phosphoserine and of 3-hydroxy-2-oxo-4-phosphonooxybutanoate to phosphohydroxythreonine.</text>
</comment>
<dbReference type="KEGG" id="lng:BSQ50_11230"/>
<evidence type="ECO:0000256" key="4">
    <source>
        <dbReference type="ARBA" id="ARBA00022576"/>
    </source>
</evidence>
<feature type="binding site" evidence="11">
    <location>
        <position position="42"/>
    </location>
    <ligand>
        <name>L-glutamate</name>
        <dbReference type="ChEBI" id="CHEBI:29985"/>
    </ligand>
</feature>
<dbReference type="InterPro" id="IPR015422">
    <property type="entry name" value="PyrdxlP-dep_Trfase_small"/>
</dbReference>
<dbReference type="EC" id="2.6.1.52" evidence="11"/>
<evidence type="ECO:0000256" key="6">
    <source>
        <dbReference type="ARBA" id="ARBA00022679"/>
    </source>
</evidence>
<comment type="similarity">
    <text evidence="3 11">Belongs to the class-V pyridoxal-phosphate-dependent aminotransferase family. SerC subfamily.</text>
</comment>
<evidence type="ECO:0000256" key="7">
    <source>
        <dbReference type="ARBA" id="ARBA00022898"/>
    </source>
</evidence>
<comment type="subunit">
    <text evidence="11">Homodimer.</text>
</comment>
<organism evidence="14 15">
    <name type="scientific">Liquorilactobacillus nagelii</name>
    <dbReference type="NCBI Taxonomy" id="82688"/>
    <lineage>
        <taxon>Bacteria</taxon>
        <taxon>Bacillati</taxon>
        <taxon>Bacillota</taxon>
        <taxon>Bacilli</taxon>
        <taxon>Lactobacillales</taxon>
        <taxon>Lactobacillaceae</taxon>
        <taxon>Liquorilactobacillus</taxon>
    </lineage>
</organism>
<dbReference type="PIRSF" id="PIRSF000525">
    <property type="entry name" value="SerC"/>
    <property type="match status" value="1"/>
</dbReference>
<dbReference type="NCBIfam" id="TIGR01364">
    <property type="entry name" value="serC_1"/>
    <property type="match status" value="1"/>
</dbReference>
<dbReference type="EMBL" id="CP018180">
    <property type="protein sequence ID" value="AUJ33069.1"/>
    <property type="molecule type" value="Genomic_DNA"/>
</dbReference>
<evidence type="ECO:0000256" key="1">
    <source>
        <dbReference type="ARBA" id="ARBA00003483"/>
    </source>
</evidence>
<keyword evidence="5 11" id="KW-0028">Amino-acid biosynthesis</keyword>
<feature type="binding site" evidence="11">
    <location>
        <position position="173"/>
    </location>
    <ligand>
        <name>pyridoxal 5'-phosphate</name>
        <dbReference type="ChEBI" id="CHEBI:597326"/>
    </ligand>
</feature>
<reference evidence="14 15" key="1">
    <citation type="submission" date="2016-11" db="EMBL/GenBank/DDBJ databases">
        <title>Interaction between Lactobacillus species and yeast in water kefir.</title>
        <authorList>
            <person name="Behr J."/>
            <person name="Xu D."/>
            <person name="Vogel R.F."/>
        </authorList>
    </citation>
    <scope>NUCLEOTIDE SEQUENCE [LARGE SCALE GENOMIC DNA]</scope>
    <source>
        <strain evidence="14 15">TMW 1.1827</strain>
    </source>
</reference>
<dbReference type="SUPFAM" id="SSF53383">
    <property type="entry name" value="PLP-dependent transferases"/>
    <property type="match status" value="1"/>
</dbReference>
<dbReference type="AlphaFoldDB" id="A0A3Q8CGB7"/>
<evidence type="ECO:0000259" key="13">
    <source>
        <dbReference type="Pfam" id="PF00266"/>
    </source>
</evidence>
<dbReference type="PANTHER" id="PTHR43247">
    <property type="entry name" value="PHOSPHOSERINE AMINOTRANSFERASE"/>
    <property type="match status" value="1"/>
</dbReference>
<feature type="binding site" evidence="11">
    <location>
        <begin position="76"/>
        <end position="77"/>
    </location>
    <ligand>
        <name>pyridoxal 5'-phosphate</name>
        <dbReference type="ChEBI" id="CHEBI:597326"/>
    </ligand>
</feature>
<comment type="caution">
    <text evidence="11">Lacks conserved residue(s) required for the propagation of feature annotation.</text>
</comment>
<dbReference type="GO" id="GO:0006564">
    <property type="term" value="P:L-serine biosynthetic process"/>
    <property type="evidence" value="ECO:0007669"/>
    <property type="project" value="UniProtKB-UniRule"/>
</dbReference>
<keyword evidence="7 11" id="KW-0663">Pyridoxal phosphate</keyword>
<dbReference type="FunFam" id="3.40.640.10:FF:000010">
    <property type="entry name" value="Phosphoserine aminotransferase"/>
    <property type="match status" value="1"/>
</dbReference>
<dbReference type="Gene3D" id="3.40.640.10">
    <property type="entry name" value="Type I PLP-dependent aspartate aminotransferase-like (Major domain)"/>
    <property type="match status" value="1"/>
</dbReference>
<feature type="binding site" evidence="11">
    <location>
        <position position="102"/>
    </location>
    <ligand>
        <name>pyridoxal 5'-phosphate</name>
        <dbReference type="ChEBI" id="CHEBI:597326"/>
    </ligand>
</feature>
<dbReference type="InterPro" id="IPR015424">
    <property type="entry name" value="PyrdxlP-dep_Trfase"/>
</dbReference>
<gene>
    <name evidence="11" type="primary">serC</name>
    <name evidence="14" type="ORF">BSQ50_11230</name>
</gene>
<name>A0A3Q8CGB7_9LACO</name>
<feature type="binding site" evidence="11">
    <location>
        <begin position="237"/>
        <end position="238"/>
    </location>
    <ligand>
        <name>pyridoxal 5'-phosphate</name>
        <dbReference type="ChEBI" id="CHEBI:597326"/>
    </ligand>
</feature>
<evidence type="ECO:0000256" key="12">
    <source>
        <dbReference type="RuleBase" id="RU004505"/>
    </source>
</evidence>
<keyword evidence="15" id="KW-1185">Reference proteome</keyword>
<feature type="binding site" evidence="11">
    <location>
        <position position="196"/>
    </location>
    <ligand>
        <name>pyridoxal 5'-phosphate</name>
        <dbReference type="ChEBI" id="CHEBI:597326"/>
    </ligand>
</feature>
<comment type="pathway">
    <text evidence="2 11 12">Amino-acid biosynthesis; L-serine biosynthesis; L-serine from 3-phospho-D-glycerate: step 2/3.</text>
</comment>
<evidence type="ECO:0000313" key="14">
    <source>
        <dbReference type="EMBL" id="AUJ33069.1"/>
    </source>
</evidence>
<evidence type="ECO:0000256" key="8">
    <source>
        <dbReference type="ARBA" id="ARBA00023299"/>
    </source>
</evidence>
<evidence type="ECO:0000256" key="5">
    <source>
        <dbReference type="ARBA" id="ARBA00022605"/>
    </source>
</evidence>
<dbReference type="InterPro" id="IPR015421">
    <property type="entry name" value="PyrdxlP-dep_Trfase_major"/>
</dbReference>
<keyword evidence="4 11" id="KW-0032">Aminotransferase</keyword>
<dbReference type="FunFam" id="3.90.1150.10:FF:000006">
    <property type="entry name" value="Phosphoserine aminotransferase"/>
    <property type="match status" value="1"/>
</dbReference>
<dbReference type="NCBIfam" id="NF003764">
    <property type="entry name" value="PRK05355.1"/>
    <property type="match status" value="1"/>
</dbReference>
<dbReference type="Pfam" id="PF00266">
    <property type="entry name" value="Aminotran_5"/>
    <property type="match status" value="1"/>
</dbReference>
<comment type="catalytic activity">
    <reaction evidence="10 11 12">
        <text>O-phospho-L-serine + 2-oxoglutarate = 3-phosphooxypyruvate + L-glutamate</text>
        <dbReference type="Rhea" id="RHEA:14329"/>
        <dbReference type="ChEBI" id="CHEBI:16810"/>
        <dbReference type="ChEBI" id="CHEBI:18110"/>
        <dbReference type="ChEBI" id="CHEBI:29985"/>
        <dbReference type="ChEBI" id="CHEBI:57524"/>
        <dbReference type="EC" id="2.6.1.52"/>
    </reaction>
</comment>
<dbReference type="InterPro" id="IPR022278">
    <property type="entry name" value="Pser_aminoTfrase"/>
</dbReference>
<dbReference type="HAMAP" id="MF_00160">
    <property type="entry name" value="SerC_aminotrans_5"/>
    <property type="match status" value="1"/>
</dbReference>
<comment type="catalytic activity">
    <reaction evidence="9 11">
        <text>4-(phosphooxy)-L-threonine + 2-oxoglutarate = (R)-3-hydroxy-2-oxo-4-phosphooxybutanoate + L-glutamate</text>
        <dbReference type="Rhea" id="RHEA:16573"/>
        <dbReference type="ChEBI" id="CHEBI:16810"/>
        <dbReference type="ChEBI" id="CHEBI:29985"/>
        <dbReference type="ChEBI" id="CHEBI:58452"/>
        <dbReference type="ChEBI" id="CHEBI:58538"/>
        <dbReference type="EC" id="2.6.1.52"/>
    </reaction>
</comment>
<dbReference type="UniPathway" id="UPA00135">
    <property type="reaction ID" value="UER00197"/>
</dbReference>
<keyword evidence="6 11" id="KW-0808">Transferase</keyword>
<dbReference type="GO" id="GO:0030170">
    <property type="term" value="F:pyridoxal phosphate binding"/>
    <property type="evidence" value="ECO:0007669"/>
    <property type="project" value="UniProtKB-UniRule"/>
</dbReference>
<evidence type="ECO:0000256" key="3">
    <source>
        <dbReference type="ARBA" id="ARBA00006904"/>
    </source>
</evidence>
<sequence length="364" mass="40216">MPQVYNFAAGPAVLPAEVVKQVQQELTSYQKSGMSILEISHRSSLFTNLQTAAENDLRQLMQIPVDYDVLFLQGGATLQFTMTALNLAHKTGKIAFVDTGHWSQRAIQEASLLPDIKPTVIASGKESKFTALPDIPEISENFDYVHLTINNTIEGTMYHQLPVNLKHQSVVADMSSIILGYNYQVKDFDLIYAGAQKNIGPAGLTVVILKHELLKNIPDLPAMLSYPKQVKKNSTLNTPPVFAIYTAGLVFKWLLSQGGVAAMQQQNEIKAQLLYDEIANSKLYHSPVTVADRSLTNIPFVTGSKELDTEFVVRATEKGLLNLKGHRLVGGMRASLYNAMPLAGVKQLVEFMQQFEMNHEGVAK</sequence>
<dbReference type="PANTHER" id="PTHR43247:SF1">
    <property type="entry name" value="PHOSPHOSERINE AMINOTRANSFERASE"/>
    <property type="match status" value="1"/>
</dbReference>
<proteinExistence type="inferred from homology"/>
<accession>A0A3Q8CGB7</accession>
<dbReference type="RefSeq" id="WP_148127264.1">
    <property type="nucleotide sequence ID" value="NZ_CP018180.1"/>
</dbReference>
<comment type="cofactor">
    <cofactor evidence="11">
        <name>pyridoxal 5'-phosphate</name>
        <dbReference type="ChEBI" id="CHEBI:597326"/>
    </cofactor>
    <text evidence="11">Binds 1 pyridoxal phosphate per subunit.</text>
</comment>
<protein>
    <recommendedName>
        <fullName evidence="11">Phosphoserine aminotransferase</fullName>
        <ecNumber evidence="11">2.6.1.52</ecNumber>
    </recommendedName>
    <alternativeName>
        <fullName evidence="11">Phosphohydroxythreonine aminotransferase</fullName>
        <shortName evidence="11">PSAT</shortName>
    </alternativeName>
</protein>
<dbReference type="GO" id="GO:0005737">
    <property type="term" value="C:cytoplasm"/>
    <property type="evidence" value="ECO:0007669"/>
    <property type="project" value="UniProtKB-SubCell"/>
</dbReference>
<comment type="subcellular location">
    <subcellularLocation>
        <location evidence="11">Cytoplasm</location>
    </subcellularLocation>
</comment>
<dbReference type="Gene3D" id="3.90.1150.10">
    <property type="entry name" value="Aspartate Aminotransferase, domain 1"/>
    <property type="match status" value="1"/>
</dbReference>
<feature type="domain" description="Aminotransferase class V" evidence="13">
    <location>
        <begin position="4"/>
        <end position="348"/>
    </location>
</feature>
<evidence type="ECO:0000256" key="10">
    <source>
        <dbReference type="ARBA" id="ARBA00049007"/>
    </source>
</evidence>
<evidence type="ECO:0000256" key="11">
    <source>
        <dbReference type="HAMAP-Rule" id="MF_00160"/>
    </source>
</evidence>
<dbReference type="InterPro" id="IPR020578">
    <property type="entry name" value="Aminotrans_V_PyrdxlP_BS"/>
</dbReference>
<dbReference type="PROSITE" id="PS00595">
    <property type="entry name" value="AA_TRANSFER_CLASS_5"/>
    <property type="match status" value="1"/>
</dbReference>
<dbReference type="GO" id="GO:0004648">
    <property type="term" value="F:O-phospho-L-serine:2-oxoglutarate aminotransferase activity"/>
    <property type="evidence" value="ECO:0007669"/>
    <property type="project" value="UniProtKB-UniRule"/>
</dbReference>
<feature type="binding site" evidence="11">
    <location>
        <position position="152"/>
    </location>
    <ligand>
        <name>pyridoxal 5'-phosphate</name>
        <dbReference type="ChEBI" id="CHEBI:597326"/>
    </ligand>
</feature>
<dbReference type="Proteomes" id="UP000324497">
    <property type="component" value="Chromosome"/>
</dbReference>
<dbReference type="InterPro" id="IPR000192">
    <property type="entry name" value="Aminotrans_V_dom"/>
</dbReference>
<evidence type="ECO:0000256" key="9">
    <source>
        <dbReference type="ARBA" id="ARBA00047630"/>
    </source>
</evidence>
<keyword evidence="11" id="KW-0963">Cytoplasm</keyword>